<dbReference type="SUPFAM" id="SSF55729">
    <property type="entry name" value="Acyl-CoA N-acyltransferases (Nat)"/>
    <property type="match status" value="1"/>
</dbReference>
<organism evidence="4 5">
    <name type="scientific">Clostridium tagluense</name>
    <dbReference type="NCBI Taxonomy" id="360422"/>
    <lineage>
        <taxon>Bacteria</taxon>
        <taxon>Bacillati</taxon>
        <taxon>Bacillota</taxon>
        <taxon>Clostridia</taxon>
        <taxon>Eubacteriales</taxon>
        <taxon>Clostridiaceae</taxon>
        <taxon>Clostridium</taxon>
    </lineage>
</organism>
<dbReference type="RefSeq" id="WP_125000614.1">
    <property type="nucleotide sequence ID" value="NZ_BHYK01000009.1"/>
</dbReference>
<feature type="domain" description="N-acetyltransferase" evidence="3">
    <location>
        <begin position="4"/>
        <end position="157"/>
    </location>
</feature>
<dbReference type="EMBL" id="BHYK01000009">
    <property type="protein sequence ID" value="GCD10277.1"/>
    <property type="molecule type" value="Genomic_DNA"/>
</dbReference>
<dbReference type="AlphaFoldDB" id="A0A401UL63"/>
<dbReference type="Pfam" id="PF00583">
    <property type="entry name" value="Acetyltransf_1"/>
    <property type="match status" value="1"/>
</dbReference>
<dbReference type="InterPro" id="IPR050832">
    <property type="entry name" value="Bact_Acetyltransf"/>
</dbReference>
<protein>
    <recommendedName>
        <fullName evidence="3">N-acetyltransferase domain-containing protein</fullName>
    </recommendedName>
</protein>
<proteinExistence type="predicted"/>
<dbReference type="InterPro" id="IPR016181">
    <property type="entry name" value="Acyl_CoA_acyltransferase"/>
</dbReference>
<dbReference type="InterPro" id="IPR000182">
    <property type="entry name" value="GNAT_dom"/>
</dbReference>
<keyword evidence="5" id="KW-1185">Reference proteome</keyword>
<accession>A0A401UL63</accession>
<comment type="caution">
    <text evidence="4">The sequence shown here is derived from an EMBL/GenBank/DDBJ whole genome shotgun (WGS) entry which is preliminary data.</text>
</comment>
<dbReference type="OrthoDB" id="9776689at2"/>
<keyword evidence="2" id="KW-0012">Acyltransferase</keyword>
<dbReference type="CDD" id="cd04301">
    <property type="entry name" value="NAT_SF"/>
    <property type="match status" value="1"/>
</dbReference>
<keyword evidence="1" id="KW-0808">Transferase</keyword>
<dbReference type="PROSITE" id="PS51186">
    <property type="entry name" value="GNAT"/>
    <property type="match status" value="1"/>
</dbReference>
<dbReference type="GO" id="GO:0016747">
    <property type="term" value="F:acyltransferase activity, transferring groups other than amino-acyl groups"/>
    <property type="evidence" value="ECO:0007669"/>
    <property type="project" value="InterPro"/>
</dbReference>
<evidence type="ECO:0000313" key="5">
    <source>
        <dbReference type="Proteomes" id="UP000287872"/>
    </source>
</evidence>
<evidence type="ECO:0000256" key="1">
    <source>
        <dbReference type="ARBA" id="ARBA00022679"/>
    </source>
</evidence>
<dbReference type="Proteomes" id="UP000287872">
    <property type="component" value="Unassembled WGS sequence"/>
</dbReference>
<evidence type="ECO:0000313" key="4">
    <source>
        <dbReference type="EMBL" id="GCD10277.1"/>
    </source>
</evidence>
<dbReference type="Gene3D" id="3.40.630.30">
    <property type="match status" value="1"/>
</dbReference>
<name>A0A401UL63_9CLOT</name>
<sequence>MEGLKIVEYTPSYAKAVAEMWQKSTEGWNGENGNETEETVLAAHAFSTDINTYLAILGDEVLGYCAFSRYVKDEGALHIRCLNARYDYHGRGIGKALVKKSVERTIELKWPRLDIYTWAANTKAIPLYKRCGYFLENRQDTTHLMNFIPTVMHTEAVKDYFKDVDWYDDMKRTMNIEPDGRVENGFDFYEYYWDKNGEKLRMEFERRGRGLRLIETDDYMISLSAASQHLILGRSYKATYEIINKTGNQLNVEIIGKDDKNIKFSLNKKIQVIEKEIIEGEFYLSEIVEEFGDFKTHPGVVAEVFINGKKALFKLGIVPKFPAEISLACDDLERFSEETFNMYIDIESYINENGIFEFELPECSDIEFSKRIFKIEMTKNQKASIPVECILKKPSIYGVELDIKVALESGGNIQFKKNVAVIFRGRNSSFGGEIDGKYVIVNGVYKLTLHKNYNKVEIFVGEKKKNTYIVYPKLGMPYSEEFSSMLARNVKWYFENEKMVLSGEYVSNNFNNVIVRTIFRISNNGIFEHFYEIINTSTEETHEDIYIKQTLHYRIEGASIPYDNKIIHDTEPRMDDIGYYNGEKITENWIFSNREEKTESLIWPQNLKLEYDGWFINFKHSIGKIKGGEVKVTEPVYLAFSTFSNRNEARRFALKSNDANDISSAEDFEIDVNNKNPFVNEYFNINIIENRELSYNGEIIVKSKNNFFDDVHVKLQDEVNKISIPIYAGKGFENDLIYVQSNFSTVSFERKVPVFYVKNMEFKSQVTQEKGLTVYSISNGVMNIKASPEFGTGIFSLQFMGREWLDNSFPSAEPRTWYNPWFGGIQNLPEDLIENARILLKENIEVEFALKVDTLGNRWKGIKTSMCFAHEEDYKGLRINQYFLMMPGVPILLIMTELINNMNKYMDSNIITNVAFFKTDEEIKNSWVSVKNYQGDINKYRAGIRTYDIYPKSSPLFGCDDLEYKIQVNMDFNEYAQWNYLSTKDLACFNRKNVSLAPGQRKLLPNVFYTFTKDHVSDKLLKNFQNVRFE</sequence>
<reference evidence="4 5" key="1">
    <citation type="submission" date="2018-11" db="EMBL/GenBank/DDBJ databases">
        <title>Genome sequencing and assembly of Clostridium tagluense strain A121.</title>
        <authorList>
            <person name="Murakami T."/>
            <person name="Segawa T."/>
            <person name="Shcherbakova V.A."/>
            <person name="Mori H."/>
            <person name="Yoshimura Y."/>
        </authorList>
    </citation>
    <scope>NUCLEOTIDE SEQUENCE [LARGE SCALE GENOMIC DNA]</scope>
    <source>
        <strain evidence="4 5">A121</strain>
    </source>
</reference>
<dbReference type="PANTHER" id="PTHR43877">
    <property type="entry name" value="AMINOALKYLPHOSPHONATE N-ACETYLTRANSFERASE-RELATED-RELATED"/>
    <property type="match status" value="1"/>
</dbReference>
<gene>
    <name evidence="4" type="ORF">Ctaglu_19000</name>
</gene>
<evidence type="ECO:0000259" key="3">
    <source>
        <dbReference type="PROSITE" id="PS51186"/>
    </source>
</evidence>
<evidence type="ECO:0000256" key="2">
    <source>
        <dbReference type="ARBA" id="ARBA00023315"/>
    </source>
</evidence>